<sequence length="339" mass="37769">MLVGKKGLNTLLCERYTTMLCLLNLVLASPALAQNFTHMFAFGDSYSDYGNLFRATGHTRPDPRYYYEGRTSNGPTWIEVAASRFSANLTSFAYGGATSDNVKYTASVPGAKQQVDIEFEAYRNKDTASFDRIRNSSLIIYAFVGNDLFLPNGDAKSVVMELAESLGRLIARTQIPSVLITVSNGIRFTPFTNAIPDPQKTSIINLAEDFKLEWGRQIVVLRKNFPATTFYELHGQSFWGNFTSETIPGTSRPWKNQVACLTPAQESELVQACPARTAFEPSLEQACASIASANLTFPNYNVCSDPDDHVFWDKIHPTAVMHRHIATHMQQVLQGDVFY</sequence>
<keyword evidence="2" id="KW-1185">Reference proteome</keyword>
<accession>A0ACC2UQP4</accession>
<dbReference type="EMBL" id="QTSX02000057">
    <property type="protein sequence ID" value="KAJ9089254.1"/>
    <property type="molecule type" value="Genomic_DNA"/>
</dbReference>
<gene>
    <name evidence="1" type="ORF">DSO57_1014799</name>
</gene>
<proteinExistence type="predicted"/>
<comment type="caution">
    <text evidence="1">The sequence shown here is derived from an EMBL/GenBank/DDBJ whole genome shotgun (WGS) entry which is preliminary data.</text>
</comment>
<name>A0ACC2UQP4_9FUNG</name>
<evidence type="ECO:0000313" key="1">
    <source>
        <dbReference type="EMBL" id="KAJ9089254.1"/>
    </source>
</evidence>
<evidence type="ECO:0000313" key="2">
    <source>
        <dbReference type="Proteomes" id="UP001165960"/>
    </source>
</evidence>
<dbReference type="Proteomes" id="UP001165960">
    <property type="component" value="Unassembled WGS sequence"/>
</dbReference>
<protein>
    <submittedName>
        <fullName evidence="1">Uncharacterized protein</fullName>
    </submittedName>
</protein>
<organism evidence="1 2">
    <name type="scientific">Entomophthora muscae</name>
    <dbReference type="NCBI Taxonomy" id="34485"/>
    <lineage>
        <taxon>Eukaryota</taxon>
        <taxon>Fungi</taxon>
        <taxon>Fungi incertae sedis</taxon>
        <taxon>Zoopagomycota</taxon>
        <taxon>Entomophthoromycotina</taxon>
        <taxon>Entomophthoromycetes</taxon>
        <taxon>Entomophthorales</taxon>
        <taxon>Entomophthoraceae</taxon>
        <taxon>Entomophthora</taxon>
    </lineage>
</organism>
<reference evidence="1" key="1">
    <citation type="submission" date="2022-04" db="EMBL/GenBank/DDBJ databases">
        <title>Genome of the entomopathogenic fungus Entomophthora muscae.</title>
        <authorList>
            <person name="Elya C."/>
            <person name="Lovett B.R."/>
            <person name="Lee E."/>
            <person name="Macias A.M."/>
            <person name="Hajek A.E."/>
            <person name="De Bivort B.L."/>
            <person name="Kasson M.T."/>
            <person name="De Fine Licht H.H."/>
            <person name="Stajich J.E."/>
        </authorList>
    </citation>
    <scope>NUCLEOTIDE SEQUENCE</scope>
    <source>
        <strain evidence="1">Berkeley</strain>
    </source>
</reference>